<keyword evidence="2" id="KW-0732">Signal</keyword>
<evidence type="ECO:0000313" key="4">
    <source>
        <dbReference type="Proteomes" id="UP000623842"/>
    </source>
</evidence>
<sequence>MIRLIHLLSVVFILASLSLSQPVVAETAEKTETTQEPEIKEPLFKPFIERYILDELKQLRQDQQAMKAELADKVATIRLDASDRAIRYTADTTNNIFYIITAAASILVLLGWKSIKDIKDSTELSIKKRVDELTLEYEKRLDKLEETVKERSDQIFATQKKISDSNTIHSLWMRAGLEKNDTEKIRIYDEILELSPQDVEALTYKADTLLDMDEDSWALSLTNQAIECDNEYALAYWQRGCAEAKLGQHSQAIEDIKTALTLASNLKEELTDESYFDSLRDNEAFQELLQS</sequence>
<gene>
    <name evidence="3" type="ORF">GCM10017161_28060</name>
</gene>
<keyword evidence="4" id="KW-1185">Reference proteome</keyword>
<name>A0A919EN63_9GAMM</name>
<organism evidence="3 4">
    <name type="scientific">Thalassotalea marina</name>
    <dbReference type="NCBI Taxonomy" id="1673741"/>
    <lineage>
        <taxon>Bacteria</taxon>
        <taxon>Pseudomonadati</taxon>
        <taxon>Pseudomonadota</taxon>
        <taxon>Gammaproteobacteria</taxon>
        <taxon>Alteromonadales</taxon>
        <taxon>Colwelliaceae</taxon>
        <taxon>Thalassotalea</taxon>
    </lineage>
</organism>
<accession>A0A919EN63</accession>
<dbReference type="InterPro" id="IPR011990">
    <property type="entry name" value="TPR-like_helical_dom_sf"/>
</dbReference>
<dbReference type="InterPro" id="IPR019734">
    <property type="entry name" value="TPR_rpt"/>
</dbReference>
<evidence type="ECO:0000256" key="1">
    <source>
        <dbReference type="SAM" id="Coils"/>
    </source>
</evidence>
<dbReference type="SMART" id="SM00028">
    <property type="entry name" value="TPR"/>
    <property type="match status" value="2"/>
</dbReference>
<comment type="caution">
    <text evidence="3">The sequence shown here is derived from an EMBL/GenBank/DDBJ whole genome shotgun (WGS) entry which is preliminary data.</text>
</comment>
<proteinExistence type="predicted"/>
<dbReference type="EMBL" id="BNCK01000006">
    <property type="protein sequence ID" value="GHF98042.1"/>
    <property type="molecule type" value="Genomic_DNA"/>
</dbReference>
<dbReference type="Proteomes" id="UP000623842">
    <property type="component" value="Unassembled WGS sequence"/>
</dbReference>
<keyword evidence="1" id="KW-0175">Coiled coil</keyword>
<feature type="signal peptide" evidence="2">
    <location>
        <begin position="1"/>
        <end position="25"/>
    </location>
</feature>
<evidence type="ECO:0000256" key="2">
    <source>
        <dbReference type="SAM" id="SignalP"/>
    </source>
</evidence>
<dbReference type="RefSeq" id="WP_189771786.1">
    <property type="nucleotide sequence ID" value="NZ_BNCK01000006.1"/>
</dbReference>
<feature type="coiled-coil region" evidence="1">
    <location>
        <begin position="127"/>
        <end position="154"/>
    </location>
</feature>
<dbReference type="Gene3D" id="1.25.40.10">
    <property type="entry name" value="Tetratricopeptide repeat domain"/>
    <property type="match status" value="1"/>
</dbReference>
<dbReference type="AlphaFoldDB" id="A0A919EN63"/>
<feature type="chain" id="PRO_5037369474" description="Tetratricopeptide repeat protein" evidence="2">
    <location>
        <begin position="26"/>
        <end position="291"/>
    </location>
</feature>
<reference evidence="3" key="2">
    <citation type="submission" date="2020-09" db="EMBL/GenBank/DDBJ databases">
        <authorList>
            <person name="Sun Q."/>
            <person name="Kim S."/>
        </authorList>
    </citation>
    <scope>NUCLEOTIDE SEQUENCE</scope>
    <source>
        <strain evidence="3">KCTC 42731</strain>
    </source>
</reference>
<dbReference type="NCBIfam" id="NF047558">
    <property type="entry name" value="TPR_END_plus"/>
    <property type="match status" value="1"/>
</dbReference>
<evidence type="ECO:0008006" key="5">
    <source>
        <dbReference type="Google" id="ProtNLM"/>
    </source>
</evidence>
<evidence type="ECO:0000313" key="3">
    <source>
        <dbReference type="EMBL" id="GHF98042.1"/>
    </source>
</evidence>
<reference evidence="3" key="1">
    <citation type="journal article" date="2014" name="Int. J. Syst. Evol. Microbiol.">
        <title>Complete genome sequence of Corynebacterium casei LMG S-19264T (=DSM 44701T), isolated from a smear-ripened cheese.</title>
        <authorList>
            <consortium name="US DOE Joint Genome Institute (JGI-PGF)"/>
            <person name="Walter F."/>
            <person name="Albersmeier A."/>
            <person name="Kalinowski J."/>
            <person name="Ruckert C."/>
        </authorList>
    </citation>
    <scope>NUCLEOTIDE SEQUENCE</scope>
    <source>
        <strain evidence="3">KCTC 42731</strain>
    </source>
</reference>
<protein>
    <recommendedName>
        <fullName evidence="5">Tetratricopeptide repeat protein</fullName>
    </recommendedName>
</protein>
<dbReference type="SUPFAM" id="SSF48452">
    <property type="entry name" value="TPR-like"/>
    <property type="match status" value="1"/>
</dbReference>